<protein>
    <submittedName>
        <fullName evidence="2">PD-(D/E)XK nuclease superfamily protein</fullName>
    </submittedName>
</protein>
<dbReference type="Proteomes" id="UP000199245">
    <property type="component" value="Unassembled WGS sequence"/>
</dbReference>
<dbReference type="RefSeq" id="WP_092082056.1">
    <property type="nucleotide sequence ID" value="NZ_FMZW01000007.1"/>
</dbReference>
<dbReference type="EMBL" id="FMZW01000007">
    <property type="protein sequence ID" value="SDD08923.1"/>
    <property type="molecule type" value="Genomic_DNA"/>
</dbReference>
<dbReference type="SUPFAM" id="SSF52540">
    <property type="entry name" value="P-loop containing nucleoside triphosphate hydrolases"/>
    <property type="match status" value="1"/>
</dbReference>
<dbReference type="AlphaFoldDB" id="A0A1G6RWV7"/>
<evidence type="ECO:0000313" key="3">
    <source>
        <dbReference type="Proteomes" id="UP000199245"/>
    </source>
</evidence>
<proteinExistence type="predicted"/>
<evidence type="ECO:0000313" key="2">
    <source>
        <dbReference type="EMBL" id="SDD08923.1"/>
    </source>
</evidence>
<gene>
    <name evidence="2" type="ORF">SAMN05216337_1007153</name>
</gene>
<evidence type="ECO:0000259" key="1">
    <source>
        <dbReference type="Pfam" id="PF12705"/>
    </source>
</evidence>
<accession>A0A1G6RWV7</accession>
<sequence length="885" mass="96188">MNRRTVVVEGPLAFRMRRIAAVRHSESGVQIMTLPQLAARLAGGFTRPAESEDLDPAIRSALEAGGFAELESIRSLPGMTRSVAWTLTRLWNADFALADRAHENARLQDLMTIEARVRASLPAGVLSPRDLRDAALQRVPHALAVVGAVELDGVVRVAPVWRPLLIALAQQVPLTWRNPGDPDVAWFAGEFGSDPRPTPASPEIVSCASPRAETVEALRWIRELIASGRARPDEIAVCATATEEWDDHMLVLAADAGLPLHFSHGVPALASREGQVCAALADVLLNGLSQDRVRRLFGHAAGHSRGLDALPPTWAQGLRPGAALFEFERWRRALDEAHARRTDGLDVRSLVIPVLEVLARGADAAEAAGDLVLGRAARALWVEALRRAPREALEFSLQELRIADGRDPGACVVWCTASHLAAAPRRFVRLLGLTTRSWPRRTGEDPLVPSHILSRDALDSESVSEQDRRAYAIITAQAAGALVLSRSRRNAQGGLQAPSPLLPHGPHTTALKRARIPSHAFSEADRLLARPEEAASSPVLQAADACWRNRRNPAVTAHDGRVRGDHPVITRAIAQVQSATSLRLMLRDPLAFVWRYALGWRSLVEDEQPLSLDARAFGELVHEMLKRTVDALEPDPGYVRAARHEIENALDAASGAIGVQWPVERSTPPILLWRHTLAAARDLSLKALTLDEAFQAVTRSWTELAFGREENATNAAGDLLWPPTGRVIIPGAGVRIRGSIDRVDFNSAHNGVRVSDYKTGAEPAKASEIVLGRGAELQRVLYALAARQLVADNPRVIARLVFLGADRPRPYSLPDVDQAIVDIGAHISAAIDLLRRGIALPGPDAREAWNDFALALPANPAVYFQSKQAALGRAFGDFARIWSVR</sequence>
<dbReference type="InterPro" id="IPR027417">
    <property type="entry name" value="P-loop_NTPase"/>
</dbReference>
<feature type="domain" description="PD-(D/E)XK endonuclease-like" evidence="1">
    <location>
        <begin position="578"/>
        <end position="810"/>
    </location>
</feature>
<dbReference type="InterPro" id="IPR038726">
    <property type="entry name" value="PDDEXK_AddAB-type"/>
</dbReference>
<reference evidence="2 3" key="1">
    <citation type="submission" date="2016-10" db="EMBL/GenBank/DDBJ databases">
        <authorList>
            <person name="de Groot N.N."/>
        </authorList>
    </citation>
    <scope>NUCLEOTIDE SEQUENCE [LARGE SCALE GENOMIC DNA]</scope>
    <source>
        <strain evidence="2 3">R5</strain>
    </source>
</reference>
<name>A0A1G6RWV7_9BRAD</name>
<organism evidence="2 3">
    <name type="scientific">Bradyrhizobium brasilense</name>
    <dbReference type="NCBI Taxonomy" id="1419277"/>
    <lineage>
        <taxon>Bacteria</taxon>
        <taxon>Pseudomonadati</taxon>
        <taxon>Pseudomonadota</taxon>
        <taxon>Alphaproteobacteria</taxon>
        <taxon>Hyphomicrobiales</taxon>
        <taxon>Nitrobacteraceae</taxon>
        <taxon>Bradyrhizobium</taxon>
    </lineage>
</organism>
<dbReference type="Pfam" id="PF12705">
    <property type="entry name" value="PDDEXK_1"/>
    <property type="match status" value="1"/>
</dbReference>